<feature type="chain" id="PRO_5017340334" evidence="1">
    <location>
        <begin position="20"/>
        <end position="151"/>
    </location>
</feature>
<accession>A0A395I096</accession>
<protein>
    <submittedName>
        <fullName evidence="2">Uncharacterized protein</fullName>
    </submittedName>
</protein>
<dbReference type="RefSeq" id="XP_025552207.1">
    <property type="nucleotide sequence ID" value="XM_025696916.1"/>
</dbReference>
<keyword evidence="1" id="KW-0732">Signal</keyword>
<name>A0A395I096_ASPHC</name>
<evidence type="ECO:0000256" key="1">
    <source>
        <dbReference type="SAM" id="SignalP"/>
    </source>
</evidence>
<dbReference type="EMBL" id="KZ824280">
    <property type="protein sequence ID" value="RAL13053.1"/>
    <property type="molecule type" value="Genomic_DNA"/>
</dbReference>
<evidence type="ECO:0000313" key="3">
    <source>
        <dbReference type="Proteomes" id="UP000248961"/>
    </source>
</evidence>
<keyword evidence="3" id="KW-1185">Reference proteome</keyword>
<gene>
    <name evidence="2" type="ORF">BO97DRAFT_423758</name>
</gene>
<proteinExistence type="predicted"/>
<dbReference type="Proteomes" id="UP000248961">
    <property type="component" value="Unassembled WGS sequence"/>
</dbReference>
<dbReference type="STRING" id="1450537.A0A395I096"/>
<dbReference type="GeneID" id="37201205"/>
<reference evidence="2 3" key="1">
    <citation type="submission" date="2018-02" db="EMBL/GenBank/DDBJ databases">
        <title>The genomes of Aspergillus section Nigri reveals drivers in fungal speciation.</title>
        <authorList>
            <consortium name="DOE Joint Genome Institute"/>
            <person name="Vesth T.C."/>
            <person name="Nybo J."/>
            <person name="Theobald S."/>
            <person name="Brandl J."/>
            <person name="Frisvad J.C."/>
            <person name="Nielsen K.F."/>
            <person name="Lyhne E.K."/>
            <person name="Kogle M.E."/>
            <person name="Kuo A."/>
            <person name="Riley R."/>
            <person name="Clum A."/>
            <person name="Nolan M."/>
            <person name="Lipzen A."/>
            <person name="Salamov A."/>
            <person name="Henrissat B."/>
            <person name="Wiebenga A."/>
            <person name="De vries R.P."/>
            <person name="Grigoriev I.V."/>
            <person name="Mortensen U.H."/>
            <person name="Andersen M.R."/>
            <person name="Baker S.E."/>
        </authorList>
    </citation>
    <scope>NUCLEOTIDE SEQUENCE [LARGE SCALE GENOMIC DNA]</scope>
    <source>
        <strain evidence="2 3">CBS 101889</strain>
    </source>
</reference>
<feature type="signal peptide" evidence="1">
    <location>
        <begin position="1"/>
        <end position="19"/>
    </location>
</feature>
<organism evidence="2 3">
    <name type="scientific">Aspergillus homomorphus (strain CBS 101889)</name>
    <dbReference type="NCBI Taxonomy" id="1450537"/>
    <lineage>
        <taxon>Eukaryota</taxon>
        <taxon>Fungi</taxon>
        <taxon>Dikarya</taxon>
        <taxon>Ascomycota</taxon>
        <taxon>Pezizomycotina</taxon>
        <taxon>Eurotiomycetes</taxon>
        <taxon>Eurotiomycetidae</taxon>
        <taxon>Eurotiales</taxon>
        <taxon>Aspergillaceae</taxon>
        <taxon>Aspergillus</taxon>
        <taxon>Aspergillus subgen. Circumdati</taxon>
    </lineage>
</organism>
<sequence length="151" mass="14936">MKTPPLVVLIIAAIAPVEASQPGTVEDGHTHSDKGYKDWVLEKAKDGANWAAANPGSAACLAGGLTALAAPGVVAIPLLHHAGFTAVGVQAGSVAAGSWFTIGQSAGAGGYGFPIVQGMVQGVGVGVGAVGAGWKHLKRWTSGDDGEEGTL</sequence>
<dbReference type="AlphaFoldDB" id="A0A395I096"/>
<evidence type="ECO:0000313" key="2">
    <source>
        <dbReference type="EMBL" id="RAL13053.1"/>
    </source>
</evidence>
<dbReference type="VEuPathDB" id="FungiDB:BO97DRAFT_423758"/>